<proteinExistence type="predicted"/>
<organism evidence="1 2">
    <name type="scientific">Actinomadura harenae</name>
    <dbReference type="NCBI Taxonomy" id="2483351"/>
    <lineage>
        <taxon>Bacteria</taxon>
        <taxon>Bacillati</taxon>
        <taxon>Actinomycetota</taxon>
        <taxon>Actinomycetes</taxon>
        <taxon>Streptosporangiales</taxon>
        <taxon>Thermomonosporaceae</taxon>
        <taxon>Actinomadura</taxon>
    </lineage>
</organism>
<dbReference type="AlphaFoldDB" id="A0A3M2M529"/>
<accession>A0A3M2M529</accession>
<evidence type="ECO:0000313" key="1">
    <source>
        <dbReference type="EMBL" id="RMI44864.1"/>
    </source>
</evidence>
<gene>
    <name evidence="1" type="ORF">EBO15_11300</name>
</gene>
<dbReference type="Proteomes" id="UP000282674">
    <property type="component" value="Unassembled WGS sequence"/>
</dbReference>
<comment type="caution">
    <text evidence="1">The sequence shown here is derived from an EMBL/GenBank/DDBJ whole genome shotgun (WGS) entry which is preliminary data.</text>
</comment>
<evidence type="ECO:0000313" key="2">
    <source>
        <dbReference type="Proteomes" id="UP000282674"/>
    </source>
</evidence>
<dbReference type="InterPro" id="IPR011990">
    <property type="entry name" value="TPR-like_helical_dom_sf"/>
</dbReference>
<name>A0A3M2M529_9ACTN</name>
<keyword evidence="2" id="KW-1185">Reference proteome</keyword>
<sequence>MARQLQAAAGHQHGAIDSLARQIREWEKGRHFPRDWASAYASAFAIPVEQLFAPDLDDVSPLTMLLQRPAITSPTTTAPRLGIDHVEALLARLYRFDDAFGGNELVSLIADQVNHATALLAEPTLPSVEQRLHAALAGLTQMAGWLSIDANQHSAASRHLAATVYAAHEADDTALAAHAMGYMSLHALYRDQPRRALSLADTAAALANGAATPRTRAVLHTRVARAHARLGEDDACRRQLDLSQAAYADREADGEPHWTTYVTDIEVTAQAGACYLDLQRPREAITTLTSAVELVESTAPDHVRDLAHYKTRLATAYLLDGDLEAAVSTAVEANSLAVQIGSARVGERFRELIDKMRPFDSPLVQHLVESISAE</sequence>
<dbReference type="EMBL" id="RFFG01000016">
    <property type="protein sequence ID" value="RMI44864.1"/>
    <property type="molecule type" value="Genomic_DNA"/>
</dbReference>
<dbReference type="SUPFAM" id="SSF48452">
    <property type="entry name" value="TPR-like"/>
    <property type="match status" value="1"/>
</dbReference>
<protein>
    <recommendedName>
        <fullName evidence="3">XRE family transcriptional regulator</fullName>
    </recommendedName>
</protein>
<reference evidence="1 2" key="1">
    <citation type="submission" date="2018-10" db="EMBL/GenBank/DDBJ databases">
        <title>Isolation from soil.</title>
        <authorList>
            <person name="Hu J."/>
        </authorList>
    </citation>
    <scope>NUCLEOTIDE SEQUENCE [LARGE SCALE GENOMIC DNA]</scope>
    <source>
        <strain evidence="1 2">NEAU-Ht49</strain>
    </source>
</reference>
<evidence type="ECO:0008006" key="3">
    <source>
        <dbReference type="Google" id="ProtNLM"/>
    </source>
</evidence>
<dbReference type="Gene3D" id="1.25.40.10">
    <property type="entry name" value="Tetratricopeptide repeat domain"/>
    <property type="match status" value="1"/>
</dbReference>